<reference evidence="2" key="1">
    <citation type="journal article" date="2023" name="G3 (Bethesda)">
        <title>Genome assembly and association tests identify interacting loci associated with vigor, precocity, and sex in interspecific pistachio rootstocks.</title>
        <authorList>
            <person name="Palmer W."/>
            <person name="Jacygrad E."/>
            <person name="Sagayaradj S."/>
            <person name="Cavanaugh K."/>
            <person name="Han R."/>
            <person name="Bertier L."/>
            <person name="Beede B."/>
            <person name="Kafkas S."/>
            <person name="Golino D."/>
            <person name="Preece J."/>
            <person name="Michelmore R."/>
        </authorList>
    </citation>
    <scope>NUCLEOTIDE SEQUENCE [LARGE SCALE GENOMIC DNA]</scope>
</reference>
<sequence>MQAEMIGSMRMLFNTETRGENSVDQKATSDTINSDPHEMPIDDGDLVSHQSKSKDLENPPNTVASNENILSQTALRVLFGRRNKLILQQRNIDDEIALYNKRIQTLLNGGKDDLVVKIESILEGCDDMCLGSLSQERSLHLENHCSPQSIKIMRLSEAVLNKQNSCQARCGVGFIELDDISYENNWILPTYHVSSSDGGFRAEVTVKGKDFECSSSGDLCFSPQEARQSAATQILAKLRRMASESK</sequence>
<name>A0ACC0YBT5_9ROSI</name>
<dbReference type="Proteomes" id="UP001163603">
    <property type="component" value="Chromosome 7"/>
</dbReference>
<comment type="caution">
    <text evidence="1">The sequence shown here is derived from an EMBL/GenBank/DDBJ whole genome shotgun (WGS) entry which is preliminary data.</text>
</comment>
<dbReference type="EMBL" id="CM047742">
    <property type="protein sequence ID" value="KAJ0034393.1"/>
    <property type="molecule type" value="Genomic_DNA"/>
</dbReference>
<accession>A0ACC0YBT5</accession>
<gene>
    <name evidence="1" type="ORF">Pint_25755</name>
</gene>
<organism evidence="1 2">
    <name type="scientific">Pistacia integerrima</name>
    <dbReference type="NCBI Taxonomy" id="434235"/>
    <lineage>
        <taxon>Eukaryota</taxon>
        <taxon>Viridiplantae</taxon>
        <taxon>Streptophyta</taxon>
        <taxon>Embryophyta</taxon>
        <taxon>Tracheophyta</taxon>
        <taxon>Spermatophyta</taxon>
        <taxon>Magnoliopsida</taxon>
        <taxon>eudicotyledons</taxon>
        <taxon>Gunneridae</taxon>
        <taxon>Pentapetalae</taxon>
        <taxon>rosids</taxon>
        <taxon>malvids</taxon>
        <taxon>Sapindales</taxon>
        <taxon>Anacardiaceae</taxon>
        <taxon>Pistacia</taxon>
    </lineage>
</organism>
<keyword evidence="2" id="KW-1185">Reference proteome</keyword>
<protein>
    <submittedName>
        <fullName evidence="1">Uncharacterized protein</fullName>
    </submittedName>
</protein>
<proteinExistence type="predicted"/>
<evidence type="ECO:0000313" key="2">
    <source>
        <dbReference type="Proteomes" id="UP001163603"/>
    </source>
</evidence>
<evidence type="ECO:0000313" key="1">
    <source>
        <dbReference type="EMBL" id="KAJ0034393.1"/>
    </source>
</evidence>